<evidence type="ECO:0008006" key="3">
    <source>
        <dbReference type="Google" id="ProtNLM"/>
    </source>
</evidence>
<protein>
    <recommendedName>
        <fullName evidence="3">Nucleoid associated protein NdpA</fullName>
    </recommendedName>
</protein>
<sequence length="354" mass="40115">MIKYLRLFHFDPSEDVVIITPGDIFNSIDLQLSTFFWDHASKSLKDNNTQNFRFKNKDVEFIAHLQACFSDIDSFDSSSVKIADKMKNSLSKNSKNDFYLVIFTNVVEDEPHEDLLCILKMDSMDGIHVGDSLTLDYFSQMLPDKKSRLQKASFVYKTKVEDFVNNLEPDNQERLYIHSKILDRQDPSISGLFLDHFMDSFVVTDKPESIGKLAVNSVVAASKKYLSPTSAFGVSDIKELLKNELSVEKQTSFDALADIIYGKLDSILLAGKTSENLATEAYDLAYKENPTVVRSFAGRFRKPPKVQLVDSANKGKINISYLKSLEQSGDVQLDSSSDNEFHILRVKKNIVIKK</sequence>
<accession>A0A2T5ILV1</accession>
<comment type="caution">
    <text evidence="1">The sequence shown here is derived from an EMBL/GenBank/DDBJ whole genome shotgun (WGS) entry which is preliminary data.</text>
</comment>
<proteinExistence type="predicted"/>
<evidence type="ECO:0000313" key="1">
    <source>
        <dbReference type="EMBL" id="PTQ84799.1"/>
    </source>
</evidence>
<reference evidence="1 2" key="1">
    <citation type="submission" date="2018-04" db="EMBL/GenBank/DDBJ databases">
        <title>Genomic Encyclopedia of Archaeal and Bacterial Type Strains, Phase II (KMG-II): from individual species to whole genera.</title>
        <authorList>
            <person name="Goeker M."/>
        </authorList>
    </citation>
    <scope>NUCLEOTIDE SEQUENCE [LARGE SCALE GENOMIC DNA]</scope>
    <source>
        <strain evidence="1 2">DSM 18806</strain>
    </source>
</reference>
<name>A0A2T5ILV1_9LACT</name>
<organism evidence="1 2">
    <name type="scientific">Trichococcus patagoniensis</name>
    <dbReference type="NCBI Taxonomy" id="382641"/>
    <lineage>
        <taxon>Bacteria</taxon>
        <taxon>Bacillati</taxon>
        <taxon>Bacillota</taxon>
        <taxon>Bacilli</taxon>
        <taxon>Lactobacillales</taxon>
        <taxon>Carnobacteriaceae</taxon>
        <taxon>Trichococcus</taxon>
    </lineage>
</organism>
<evidence type="ECO:0000313" key="2">
    <source>
        <dbReference type="Proteomes" id="UP000244161"/>
    </source>
</evidence>
<dbReference type="Proteomes" id="UP000244161">
    <property type="component" value="Unassembled WGS sequence"/>
</dbReference>
<gene>
    <name evidence="1" type="ORF">C8U37_107167</name>
</gene>
<keyword evidence="2" id="KW-1185">Reference proteome</keyword>
<dbReference type="OrthoDB" id="2234012at2"/>
<dbReference type="EMBL" id="QAOM01000007">
    <property type="protein sequence ID" value="PTQ84799.1"/>
    <property type="molecule type" value="Genomic_DNA"/>
</dbReference>
<dbReference type="AlphaFoldDB" id="A0A2T5ILV1"/>